<dbReference type="Gene3D" id="2.60.20.10">
    <property type="entry name" value="Crystallins"/>
    <property type="match status" value="1"/>
</dbReference>
<dbReference type="RefSeq" id="WP_270690753.1">
    <property type="nucleotide sequence ID" value="NZ_JAQFWQ010000174.1"/>
</dbReference>
<proteinExistence type="predicted"/>
<keyword evidence="1" id="KW-0732">Signal</keyword>
<accession>A0ABT4UDS3</accession>
<organism evidence="2 3">
    <name type="scientific">Nocardiopsis endophytica</name>
    <dbReference type="NCBI Taxonomy" id="3018445"/>
    <lineage>
        <taxon>Bacteria</taxon>
        <taxon>Bacillati</taxon>
        <taxon>Actinomycetota</taxon>
        <taxon>Actinomycetes</taxon>
        <taxon>Streptosporangiales</taxon>
        <taxon>Nocardiopsidaceae</taxon>
        <taxon>Nocardiopsis</taxon>
    </lineage>
</organism>
<evidence type="ECO:0000313" key="2">
    <source>
        <dbReference type="EMBL" id="MDA2815140.1"/>
    </source>
</evidence>
<dbReference type="PROSITE" id="PS00430">
    <property type="entry name" value="TONB_DEPENDENT_REC_1"/>
    <property type="match status" value="1"/>
</dbReference>
<gene>
    <name evidence="2" type="ORF">O4J56_31150</name>
</gene>
<sequence length="173" mass="18162">MKRTLPRAAVGGAVLLLGATLTSGTAAAEEGEHCVADMDTGEQECFATLDAALAAAEEGTAPSGLTTLSAEADARNDVIVGTFFTERDYGGDSLTVTAEAPCVKNGVMDYEFDLTGEFAPLANDISSVQPWADCWIWLYPEVGLGGDRDGPYKENTGYVGDFMNDRADSIGFS</sequence>
<feature type="signal peptide" evidence="1">
    <location>
        <begin position="1"/>
        <end position="28"/>
    </location>
</feature>
<dbReference type="EMBL" id="JAQFWQ010000174">
    <property type="protein sequence ID" value="MDA2815140.1"/>
    <property type="molecule type" value="Genomic_DNA"/>
</dbReference>
<keyword evidence="3" id="KW-1185">Reference proteome</keyword>
<evidence type="ECO:0008006" key="4">
    <source>
        <dbReference type="Google" id="ProtNLM"/>
    </source>
</evidence>
<protein>
    <recommendedName>
        <fullName evidence="4">Peptidase inhibitor family I36</fullName>
    </recommendedName>
</protein>
<comment type="caution">
    <text evidence="2">The sequence shown here is derived from an EMBL/GenBank/DDBJ whole genome shotgun (WGS) entry which is preliminary data.</text>
</comment>
<reference evidence="2 3" key="1">
    <citation type="submission" date="2023-01" db="EMBL/GenBank/DDBJ databases">
        <title>Draft genome sequence of Nocardiopsis sp. RSe5-2 isolated from halophytes.</title>
        <authorList>
            <person name="Duangmal K."/>
            <person name="Chantavorakit T."/>
        </authorList>
    </citation>
    <scope>NUCLEOTIDE SEQUENCE [LARGE SCALE GENOMIC DNA]</scope>
    <source>
        <strain evidence="2 3">RSe5-2</strain>
    </source>
</reference>
<dbReference type="Proteomes" id="UP001527866">
    <property type="component" value="Unassembled WGS sequence"/>
</dbReference>
<dbReference type="InterPro" id="IPR010916">
    <property type="entry name" value="TonB_box_CS"/>
</dbReference>
<evidence type="ECO:0000256" key="1">
    <source>
        <dbReference type="SAM" id="SignalP"/>
    </source>
</evidence>
<evidence type="ECO:0000313" key="3">
    <source>
        <dbReference type="Proteomes" id="UP001527866"/>
    </source>
</evidence>
<name>A0ABT4UDS3_9ACTN</name>
<feature type="chain" id="PRO_5046271549" description="Peptidase inhibitor family I36" evidence="1">
    <location>
        <begin position="29"/>
        <end position="173"/>
    </location>
</feature>